<accession>A0A5F9CKP8</accession>
<name>A0A5F9CKP8_RABIT</name>
<keyword evidence="2" id="KW-1185">Reference proteome</keyword>
<dbReference type="STRING" id="9986.ENSOCUP00000034069"/>
<dbReference type="InterPro" id="IPR036179">
    <property type="entry name" value="Ig-like_dom_sf"/>
</dbReference>
<evidence type="ECO:0000313" key="2">
    <source>
        <dbReference type="Proteomes" id="UP000001811"/>
    </source>
</evidence>
<dbReference type="AlphaFoldDB" id="A0A5F9CKP8"/>
<dbReference type="Bgee" id="ENSOCUG00000037104">
    <property type="expression patterns" value="Expressed in blood and 7 other cell types or tissues"/>
</dbReference>
<dbReference type="InParanoid" id="A0A5F9CKP8"/>
<dbReference type="Proteomes" id="UP000001811">
    <property type="component" value="Chromosome 17"/>
</dbReference>
<dbReference type="InterPro" id="IPR013783">
    <property type="entry name" value="Ig-like_fold"/>
</dbReference>
<proteinExistence type="predicted"/>
<dbReference type="SUPFAM" id="SSF48726">
    <property type="entry name" value="Immunoglobulin"/>
    <property type="match status" value="1"/>
</dbReference>
<reference evidence="1" key="3">
    <citation type="submission" date="2025-09" db="UniProtKB">
        <authorList>
            <consortium name="Ensembl"/>
        </authorList>
    </citation>
    <scope>IDENTIFICATION</scope>
    <source>
        <strain evidence="1">Thorbecke</strain>
    </source>
</reference>
<dbReference type="EMBL" id="AAGW02024197">
    <property type="status" value="NOT_ANNOTATED_CDS"/>
    <property type="molecule type" value="Genomic_DNA"/>
</dbReference>
<organism evidence="1 2">
    <name type="scientific">Oryctolagus cuniculus</name>
    <name type="common">Rabbit</name>
    <dbReference type="NCBI Taxonomy" id="9986"/>
    <lineage>
        <taxon>Eukaryota</taxon>
        <taxon>Metazoa</taxon>
        <taxon>Chordata</taxon>
        <taxon>Craniata</taxon>
        <taxon>Vertebrata</taxon>
        <taxon>Euteleostomi</taxon>
        <taxon>Mammalia</taxon>
        <taxon>Eutheria</taxon>
        <taxon>Euarchontoglires</taxon>
        <taxon>Glires</taxon>
        <taxon>Lagomorpha</taxon>
        <taxon>Leporidae</taxon>
        <taxon>Oryctolagus</taxon>
    </lineage>
</organism>
<reference evidence="1" key="2">
    <citation type="submission" date="2025-08" db="UniProtKB">
        <authorList>
            <consortium name="Ensembl"/>
        </authorList>
    </citation>
    <scope>IDENTIFICATION</scope>
    <source>
        <strain evidence="1">Thorbecke</strain>
    </source>
</reference>
<sequence length="34" mass="3759">KKDRYSINLQKEAKSVSLTISALQLGDSSKYLCA</sequence>
<dbReference type="Gene3D" id="2.60.40.10">
    <property type="entry name" value="Immunoglobulins"/>
    <property type="match status" value="1"/>
</dbReference>
<protein>
    <submittedName>
        <fullName evidence="1">T cell receptor delta variable 1</fullName>
    </submittedName>
</protein>
<evidence type="ECO:0000313" key="1">
    <source>
        <dbReference type="Ensembl" id="ENSOCUP00000034069.1"/>
    </source>
</evidence>
<dbReference type="SMR" id="A0A5F9CKP8"/>
<reference evidence="1 2" key="1">
    <citation type="journal article" date="2011" name="Nature">
        <title>A high-resolution map of human evolutionary constraint using 29 mammals.</title>
        <authorList>
            <person name="Lindblad-Toh K."/>
            <person name="Garber M."/>
            <person name="Zuk O."/>
            <person name="Lin M.F."/>
            <person name="Parker B.J."/>
            <person name="Washietl S."/>
            <person name="Kheradpour P."/>
            <person name="Ernst J."/>
            <person name="Jordan G."/>
            <person name="Mauceli E."/>
            <person name="Ward L.D."/>
            <person name="Lowe C.B."/>
            <person name="Holloway A.K."/>
            <person name="Clamp M."/>
            <person name="Gnerre S."/>
            <person name="Alfoldi J."/>
            <person name="Beal K."/>
            <person name="Chang J."/>
            <person name="Clawson H."/>
            <person name="Cuff J."/>
            <person name="Di Palma F."/>
            <person name="Fitzgerald S."/>
            <person name="Flicek P."/>
            <person name="Guttman M."/>
            <person name="Hubisz M.J."/>
            <person name="Jaffe D.B."/>
            <person name="Jungreis I."/>
            <person name="Kent W.J."/>
            <person name="Kostka D."/>
            <person name="Lara M."/>
            <person name="Martins A.L."/>
            <person name="Massingham T."/>
            <person name="Moltke I."/>
            <person name="Raney B.J."/>
            <person name="Rasmussen M.D."/>
            <person name="Robinson J."/>
            <person name="Stark A."/>
            <person name="Vilella A.J."/>
            <person name="Wen J."/>
            <person name="Xie X."/>
            <person name="Zody M.C."/>
            <person name="Baldwin J."/>
            <person name="Bloom T."/>
            <person name="Chin C.W."/>
            <person name="Heiman D."/>
            <person name="Nicol R."/>
            <person name="Nusbaum C."/>
            <person name="Young S."/>
            <person name="Wilkinson J."/>
            <person name="Worley K.C."/>
            <person name="Kovar C.L."/>
            <person name="Muzny D.M."/>
            <person name="Gibbs R.A."/>
            <person name="Cree A."/>
            <person name="Dihn H.H."/>
            <person name="Fowler G."/>
            <person name="Jhangiani S."/>
            <person name="Joshi V."/>
            <person name="Lee S."/>
            <person name="Lewis L.R."/>
            <person name="Nazareth L.V."/>
            <person name="Okwuonu G."/>
            <person name="Santibanez J."/>
            <person name="Warren W.C."/>
            <person name="Mardis E.R."/>
            <person name="Weinstock G.M."/>
            <person name="Wilson R.K."/>
            <person name="Delehaunty K."/>
            <person name="Dooling D."/>
            <person name="Fronik C."/>
            <person name="Fulton L."/>
            <person name="Fulton B."/>
            <person name="Graves T."/>
            <person name="Minx P."/>
            <person name="Sodergren E."/>
            <person name="Birney E."/>
            <person name="Margulies E.H."/>
            <person name="Herrero J."/>
            <person name="Green E.D."/>
            <person name="Haussler D."/>
            <person name="Siepel A."/>
            <person name="Goldman N."/>
            <person name="Pollard K.S."/>
            <person name="Pedersen J.S."/>
            <person name="Lander E.S."/>
            <person name="Kellis M."/>
        </authorList>
    </citation>
    <scope>NUCLEOTIDE SEQUENCE [LARGE SCALE GENOMIC DNA]</scope>
    <source>
        <strain evidence="1 2">Thorbecke inbred</strain>
    </source>
</reference>
<dbReference type="Ensembl" id="ENSOCUT00000048551.1">
    <property type="protein sequence ID" value="ENSOCUP00000034069.1"/>
    <property type="gene ID" value="ENSOCUG00000037104.1"/>
</dbReference>